<accession>A0A3E4Z6Y9</accession>
<dbReference type="AlphaFoldDB" id="A0A3E4Z6Y9"/>
<dbReference type="EMBL" id="QSTW01000013">
    <property type="protein sequence ID" value="RGM90296.1"/>
    <property type="molecule type" value="Genomic_DNA"/>
</dbReference>
<proteinExistence type="predicted"/>
<organism evidence="1 2">
    <name type="scientific">Phocaeicola plebeius</name>
    <dbReference type="NCBI Taxonomy" id="310297"/>
    <lineage>
        <taxon>Bacteria</taxon>
        <taxon>Pseudomonadati</taxon>
        <taxon>Bacteroidota</taxon>
        <taxon>Bacteroidia</taxon>
        <taxon>Bacteroidales</taxon>
        <taxon>Bacteroidaceae</taxon>
        <taxon>Phocaeicola</taxon>
    </lineage>
</organism>
<protein>
    <submittedName>
        <fullName evidence="1">Uncharacterized protein</fullName>
    </submittedName>
</protein>
<dbReference type="RefSeq" id="WP_117702090.1">
    <property type="nucleotide sequence ID" value="NZ_QSTW01000013.1"/>
</dbReference>
<evidence type="ECO:0000313" key="2">
    <source>
        <dbReference type="Proteomes" id="UP000260814"/>
    </source>
</evidence>
<sequence length="82" mass="9777">MTQETFNLLNHFSCEGLDNCCSGFVQDVNTKEYFGTEEDVNIEGMYLYVYQKKDDFFSHIKKEPEYTFDMEGKENLFLFKLE</sequence>
<comment type="caution">
    <text evidence="1">The sequence shown here is derived from an EMBL/GenBank/DDBJ whole genome shotgun (WGS) entry which is preliminary data.</text>
</comment>
<gene>
    <name evidence="1" type="ORF">DXB87_10370</name>
</gene>
<name>A0A3E4Z6Y9_9BACT</name>
<reference evidence="1 2" key="1">
    <citation type="submission" date="2018-08" db="EMBL/GenBank/DDBJ databases">
        <title>A genome reference for cultivated species of the human gut microbiota.</title>
        <authorList>
            <person name="Zou Y."/>
            <person name="Xue W."/>
            <person name="Luo G."/>
        </authorList>
    </citation>
    <scope>NUCLEOTIDE SEQUENCE [LARGE SCALE GENOMIC DNA]</scope>
    <source>
        <strain evidence="1 2">OM06-2</strain>
    </source>
</reference>
<dbReference type="Proteomes" id="UP000260814">
    <property type="component" value="Unassembled WGS sequence"/>
</dbReference>
<evidence type="ECO:0000313" key="1">
    <source>
        <dbReference type="EMBL" id="RGM90296.1"/>
    </source>
</evidence>